<accession>L0JWC1</accession>
<gene>
    <name evidence="2" type="ORF">Natoc_0292</name>
</gene>
<dbReference type="RefSeq" id="WP_015319619.1">
    <property type="nucleotide sequence ID" value="NC_019974.1"/>
</dbReference>
<proteinExistence type="predicted"/>
<dbReference type="InterPro" id="IPR014710">
    <property type="entry name" value="RmlC-like_jellyroll"/>
</dbReference>
<sequence>MPRDYDRSAVPSVYDLASVEPYRSEPGFEQVVFRGIDQMIGFSRIGPEKVDGEPHTHPYEQMNMLVEGRLDFLVDGERVELEPYDTLAIPPEVPHTSRALEDETATLLAFWPLREDRLDGTAYQREFPEL</sequence>
<dbReference type="SUPFAM" id="SSF51182">
    <property type="entry name" value="RmlC-like cupins"/>
    <property type="match status" value="1"/>
</dbReference>
<dbReference type="Gene3D" id="2.60.120.10">
    <property type="entry name" value="Jelly Rolls"/>
    <property type="match status" value="1"/>
</dbReference>
<dbReference type="KEGG" id="nou:Natoc_0292"/>
<evidence type="ECO:0000313" key="3">
    <source>
        <dbReference type="Proteomes" id="UP000010878"/>
    </source>
</evidence>
<organism evidence="2 3">
    <name type="scientific">Natronococcus occultus SP4</name>
    <dbReference type="NCBI Taxonomy" id="694430"/>
    <lineage>
        <taxon>Archaea</taxon>
        <taxon>Methanobacteriati</taxon>
        <taxon>Methanobacteriota</taxon>
        <taxon>Stenosarchaea group</taxon>
        <taxon>Halobacteria</taxon>
        <taxon>Halobacteriales</taxon>
        <taxon>Natrialbaceae</taxon>
        <taxon>Natronococcus</taxon>
    </lineage>
</organism>
<name>L0JWC1_9EURY</name>
<evidence type="ECO:0000259" key="1">
    <source>
        <dbReference type="Pfam" id="PF07883"/>
    </source>
</evidence>
<dbReference type="PANTHER" id="PTHR40112:SF1">
    <property type="entry name" value="H2HPP ISOMERASE"/>
    <property type="match status" value="1"/>
</dbReference>
<dbReference type="InterPro" id="IPR011051">
    <property type="entry name" value="RmlC_Cupin_sf"/>
</dbReference>
<dbReference type="eggNOG" id="arCOG02999">
    <property type="taxonomic scope" value="Archaea"/>
</dbReference>
<dbReference type="InterPro" id="IPR052535">
    <property type="entry name" value="Bacilysin_H2HPP_isomerase"/>
</dbReference>
<keyword evidence="3" id="KW-1185">Reference proteome</keyword>
<dbReference type="EMBL" id="CP003929">
    <property type="protein sequence ID" value="AGB36163.1"/>
    <property type="molecule type" value="Genomic_DNA"/>
</dbReference>
<dbReference type="STRING" id="694430.Natoc_0292"/>
<reference evidence="2 3" key="1">
    <citation type="submission" date="2012-11" db="EMBL/GenBank/DDBJ databases">
        <title>FINISHED of Natronococcus occultus SP4, DSM 3396.</title>
        <authorList>
            <consortium name="DOE Joint Genome Institute"/>
            <person name="Eisen J."/>
            <person name="Huntemann M."/>
            <person name="Wei C.-L."/>
            <person name="Han J."/>
            <person name="Detter J.C."/>
            <person name="Han C."/>
            <person name="Tapia R."/>
            <person name="Chen A."/>
            <person name="Kyrpides N."/>
            <person name="Mavromatis K."/>
            <person name="Markowitz V."/>
            <person name="Szeto E."/>
            <person name="Ivanova N."/>
            <person name="Mikhailova N."/>
            <person name="Ovchinnikova G."/>
            <person name="Pagani I."/>
            <person name="Pati A."/>
            <person name="Goodwin L."/>
            <person name="Nordberg H.P."/>
            <person name="Cantor M.N."/>
            <person name="Hua S.X."/>
            <person name="Woyke T."/>
            <person name="Eisen J."/>
            <person name="Klenk H.-P."/>
            <person name="Klenk H.-P."/>
        </authorList>
    </citation>
    <scope>NUCLEOTIDE SEQUENCE [LARGE SCALE GENOMIC DNA]</scope>
    <source>
        <strain evidence="2 3">SP4</strain>
    </source>
</reference>
<feature type="domain" description="Cupin type-2" evidence="1">
    <location>
        <begin position="44"/>
        <end position="109"/>
    </location>
</feature>
<dbReference type="InterPro" id="IPR013096">
    <property type="entry name" value="Cupin_2"/>
</dbReference>
<dbReference type="Proteomes" id="UP000010878">
    <property type="component" value="Chromosome"/>
</dbReference>
<dbReference type="Pfam" id="PF07883">
    <property type="entry name" value="Cupin_2"/>
    <property type="match status" value="1"/>
</dbReference>
<dbReference type="HOGENOM" id="CLU_1773104_0_0_2"/>
<dbReference type="AlphaFoldDB" id="L0JWC1"/>
<dbReference type="PANTHER" id="PTHR40112">
    <property type="entry name" value="H2HPP ISOMERASE"/>
    <property type="match status" value="1"/>
</dbReference>
<evidence type="ECO:0000313" key="2">
    <source>
        <dbReference type="EMBL" id="AGB36163.1"/>
    </source>
</evidence>
<dbReference type="GeneID" id="14405320"/>
<protein>
    <submittedName>
        <fullName evidence="2">Cupin domain-containing protein</fullName>
    </submittedName>
</protein>
<dbReference type="OrthoDB" id="114121at2157"/>